<dbReference type="InterPro" id="IPR029033">
    <property type="entry name" value="His_PPase_superfam"/>
</dbReference>
<evidence type="ECO:0000256" key="1">
    <source>
        <dbReference type="ARBA" id="ARBA00000032"/>
    </source>
</evidence>
<comment type="similarity">
    <text evidence="2">Belongs to the histidine acid phosphatase family.</text>
</comment>
<comment type="catalytic activity">
    <reaction evidence="1">
        <text>a phosphate monoester + H2O = an alcohol + phosphate</text>
        <dbReference type="Rhea" id="RHEA:15017"/>
        <dbReference type="ChEBI" id="CHEBI:15377"/>
        <dbReference type="ChEBI" id="CHEBI:30879"/>
        <dbReference type="ChEBI" id="CHEBI:43474"/>
        <dbReference type="ChEBI" id="CHEBI:67140"/>
        <dbReference type="EC" id="3.1.3.2"/>
    </reaction>
</comment>
<dbReference type="PROSITE" id="PS00616">
    <property type="entry name" value="HIS_ACID_PHOSPHAT_1"/>
    <property type="match status" value="1"/>
</dbReference>
<dbReference type="CDD" id="cd07061">
    <property type="entry name" value="HP_HAP_like"/>
    <property type="match status" value="1"/>
</dbReference>
<dbReference type="InterPro" id="IPR000560">
    <property type="entry name" value="His_Pase_clade-2"/>
</dbReference>
<reference evidence="9" key="1">
    <citation type="submission" date="2021-12" db="EMBL/GenBank/DDBJ databases">
        <authorList>
            <person name="King R."/>
        </authorList>
    </citation>
    <scope>NUCLEOTIDE SEQUENCE</scope>
</reference>
<evidence type="ECO:0000313" key="9">
    <source>
        <dbReference type="EMBL" id="CAH2979949.1"/>
    </source>
</evidence>
<organism evidence="9 10">
    <name type="scientific">Chilo suppressalis</name>
    <name type="common">Asiatic rice borer moth</name>
    <dbReference type="NCBI Taxonomy" id="168631"/>
    <lineage>
        <taxon>Eukaryota</taxon>
        <taxon>Metazoa</taxon>
        <taxon>Ecdysozoa</taxon>
        <taxon>Arthropoda</taxon>
        <taxon>Hexapoda</taxon>
        <taxon>Insecta</taxon>
        <taxon>Pterygota</taxon>
        <taxon>Neoptera</taxon>
        <taxon>Endopterygota</taxon>
        <taxon>Lepidoptera</taxon>
        <taxon>Glossata</taxon>
        <taxon>Ditrysia</taxon>
        <taxon>Pyraloidea</taxon>
        <taxon>Crambidae</taxon>
        <taxon>Crambinae</taxon>
        <taxon>Chilo</taxon>
    </lineage>
</organism>
<evidence type="ECO:0000256" key="5">
    <source>
        <dbReference type="ARBA" id="ARBA00022801"/>
    </source>
</evidence>
<keyword evidence="10" id="KW-1185">Reference proteome</keyword>
<dbReference type="PANTHER" id="PTHR11567:SF211">
    <property type="entry name" value="PROSTATIC ACID PHOSPHATASE"/>
    <property type="match status" value="1"/>
</dbReference>
<dbReference type="Proteomes" id="UP001153292">
    <property type="component" value="Chromosome 1"/>
</dbReference>
<proteinExistence type="inferred from homology"/>
<keyword evidence="4 8" id="KW-0732">Signal</keyword>
<dbReference type="InterPro" id="IPR050645">
    <property type="entry name" value="Histidine_acid_phosphatase"/>
</dbReference>
<dbReference type="Gene3D" id="3.40.50.1240">
    <property type="entry name" value="Phosphoglycerate mutase-like"/>
    <property type="match status" value="1"/>
</dbReference>
<evidence type="ECO:0000256" key="2">
    <source>
        <dbReference type="ARBA" id="ARBA00005375"/>
    </source>
</evidence>
<gene>
    <name evidence="9" type="ORF">CHILSU_LOCUS705</name>
</gene>
<keyword evidence="5" id="KW-0378">Hydrolase</keyword>
<accession>A0ABN8L0T9</accession>
<dbReference type="InterPro" id="IPR033379">
    <property type="entry name" value="Acid_Pase_AS"/>
</dbReference>
<dbReference type="EMBL" id="OU963894">
    <property type="protein sequence ID" value="CAH2979949.1"/>
    <property type="molecule type" value="Genomic_DNA"/>
</dbReference>
<feature type="signal peptide" evidence="8">
    <location>
        <begin position="1"/>
        <end position="19"/>
    </location>
</feature>
<dbReference type="SUPFAM" id="SSF53254">
    <property type="entry name" value="Phosphoglycerate mutase-like"/>
    <property type="match status" value="1"/>
</dbReference>
<name>A0ABN8L0T9_CHISP</name>
<evidence type="ECO:0000256" key="8">
    <source>
        <dbReference type="SAM" id="SignalP"/>
    </source>
</evidence>
<dbReference type="EC" id="3.1.3.2" evidence="3"/>
<feature type="chain" id="PRO_5045744215" description="acid phosphatase" evidence="8">
    <location>
        <begin position="20"/>
        <end position="388"/>
    </location>
</feature>
<evidence type="ECO:0000313" key="10">
    <source>
        <dbReference type="Proteomes" id="UP001153292"/>
    </source>
</evidence>
<keyword evidence="7" id="KW-0325">Glycoprotein</keyword>
<protein>
    <recommendedName>
        <fullName evidence="3">acid phosphatase</fullName>
        <ecNumber evidence="3">3.1.3.2</ecNumber>
    </recommendedName>
</protein>
<dbReference type="Pfam" id="PF00328">
    <property type="entry name" value="His_Phos_2"/>
    <property type="match status" value="1"/>
</dbReference>
<dbReference type="PANTHER" id="PTHR11567">
    <property type="entry name" value="ACID PHOSPHATASE-RELATED"/>
    <property type="match status" value="1"/>
</dbReference>
<evidence type="ECO:0000256" key="6">
    <source>
        <dbReference type="ARBA" id="ARBA00023157"/>
    </source>
</evidence>
<sequence>MLQYLALVCFVAHAGVSHALPTSNEVLPDQELVLAFVVNRHGERTPDADELSLSNEQEKLKNLTALDGLEGLTNVGKRRAYQIGKFLRQRYGCQGRKLVSNLYLYHEIAIRCTDKDRTKMTAQVAMSALYPPELEQQWDEGVGKVWQPIPYTAVPLKEDYLRYYSNCEKFKAMMAIAKQESINEEFKPFDHLIPKLKVLTGRNFTEDPLLFETLFDLLRSQVGLGLDIPEWAKPLLPKLGEAARLAYRLYFRTHEMKKIGGGVLLNNFMNLASDIAAGKPVKNRLRLFSAHDFNIGALMEVSKVKSDQSIPEYGAVFALELYKSRSSGELSVMPVYLPQAGESTAKVLHFEGCELDEYCNFSKFQVKTKEYLLPEKEFYSICNIKTEL</sequence>
<evidence type="ECO:0000256" key="4">
    <source>
        <dbReference type="ARBA" id="ARBA00022729"/>
    </source>
</evidence>
<evidence type="ECO:0000256" key="3">
    <source>
        <dbReference type="ARBA" id="ARBA00012646"/>
    </source>
</evidence>
<evidence type="ECO:0000256" key="7">
    <source>
        <dbReference type="ARBA" id="ARBA00023180"/>
    </source>
</evidence>
<keyword evidence="6" id="KW-1015">Disulfide bond</keyword>